<dbReference type="PROSITE" id="PS51294">
    <property type="entry name" value="HTH_MYB"/>
    <property type="match status" value="1"/>
</dbReference>
<reference evidence="9" key="2">
    <citation type="journal article" date="2023" name="Plants (Basel)">
        <title>Annotation of the Turnera subulata (Passifloraceae) Draft Genome Reveals the S-Locus Evolved after the Divergence of Turneroideae from Passifloroideae in a Stepwise Manner.</title>
        <authorList>
            <person name="Henning P.M."/>
            <person name="Roalson E.H."/>
            <person name="Mir W."/>
            <person name="McCubbin A.G."/>
            <person name="Shore J.S."/>
        </authorList>
    </citation>
    <scope>NUCLEOTIDE SEQUENCE</scope>
    <source>
        <strain evidence="9">F60SS</strain>
    </source>
</reference>
<feature type="non-terminal residue" evidence="9">
    <location>
        <position position="1"/>
    </location>
</feature>
<organism evidence="9 10">
    <name type="scientific">Turnera subulata</name>
    <dbReference type="NCBI Taxonomy" id="218843"/>
    <lineage>
        <taxon>Eukaryota</taxon>
        <taxon>Viridiplantae</taxon>
        <taxon>Streptophyta</taxon>
        <taxon>Embryophyta</taxon>
        <taxon>Tracheophyta</taxon>
        <taxon>Spermatophyta</taxon>
        <taxon>Magnoliopsida</taxon>
        <taxon>eudicotyledons</taxon>
        <taxon>Gunneridae</taxon>
        <taxon>Pentapetalae</taxon>
        <taxon>rosids</taxon>
        <taxon>fabids</taxon>
        <taxon>Malpighiales</taxon>
        <taxon>Passifloraceae</taxon>
        <taxon>Turnera</taxon>
    </lineage>
</organism>
<dbReference type="Pfam" id="PF00249">
    <property type="entry name" value="Myb_DNA-binding"/>
    <property type="match status" value="2"/>
</dbReference>
<evidence type="ECO:0000259" key="7">
    <source>
        <dbReference type="PROSITE" id="PS50090"/>
    </source>
</evidence>
<comment type="caution">
    <text evidence="9">The sequence shown here is derived from an EMBL/GenBank/DDBJ whole genome shotgun (WGS) entry which is preliminary data.</text>
</comment>
<protein>
    <submittedName>
        <fullName evidence="9">Uncharacterized protein</fullName>
    </submittedName>
</protein>
<dbReference type="SMART" id="SM00717">
    <property type="entry name" value="SANT"/>
    <property type="match status" value="1"/>
</dbReference>
<keyword evidence="4" id="KW-0238">DNA-binding</keyword>
<evidence type="ECO:0000256" key="1">
    <source>
        <dbReference type="ARBA" id="ARBA00004123"/>
    </source>
</evidence>
<feature type="domain" description="HTH myb-type" evidence="8">
    <location>
        <begin position="98"/>
        <end position="125"/>
    </location>
</feature>
<dbReference type="GO" id="GO:0005634">
    <property type="term" value="C:nucleus"/>
    <property type="evidence" value="ECO:0007669"/>
    <property type="project" value="UniProtKB-SubCell"/>
</dbReference>
<evidence type="ECO:0000313" key="9">
    <source>
        <dbReference type="EMBL" id="KAJ4836977.1"/>
    </source>
</evidence>
<proteinExistence type="predicted"/>
<dbReference type="GO" id="GO:0003677">
    <property type="term" value="F:DNA binding"/>
    <property type="evidence" value="ECO:0007669"/>
    <property type="project" value="UniProtKB-KW"/>
</dbReference>
<feature type="domain" description="Myb-like" evidence="7">
    <location>
        <begin position="9"/>
        <end position="121"/>
    </location>
</feature>
<reference evidence="9" key="1">
    <citation type="submission" date="2022-02" db="EMBL/GenBank/DDBJ databases">
        <authorList>
            <person name="Henning P.M."/>
            <person name="McCubbin A.G."/>
            <person name="Shore J.S."/>
        </authorList>
    </citation>
    <scope>NUCLEOTIDE SEQUENCE</scope>
    <source>
        <strain evidence="9">F60SS</strain>
        <tissue evidence="9">Leaves</tissue>
    </source>
</reference>
<dbReference type="CDD" id="cd00167">
    <property type="entry name" value="SANT"/>
    <property type="match status" value="1"/>
</dbReference>
<keyword evidence="2" id="KW-0677">Repeat</keyword>
<dbReference type="InterPro" id="IPR009057">
    <property type="entry name" value="Homeodomain-like_sf"/>
</dbReference>
<comment type="subcellular location">
    <subcellularLocation>
        <location evidence="1">Nucleus</location>
    </subcellularLocation>
</comment>
<dbReference type="Proteomes" id="UP001141552">
    <property type="component" value="Unassembled WGS sequence"/>
</dbReference>
<accession>A0A9Q0FUQ2</accession>
<evidence type="ECO:0000256" key="6">
    <source>
        <dbReference type="ARBA" id="ARBA00023242"/>
    </source>
</evidence>
<keyword evidence="5" id="KW-0804">Transcription</keyword>
<dbReference type="PROSITE" id="PS50090">
    <property type="entry name" value="MYB_LIKE"/>
    <property type="match status" value="1"/>
</dbReference>
<sequence length="294" mass="31505">MGRAPCCDKANVKRGPWSPDEDATLKRYLEAHGTGGNWIALPQKAGLSPLSPTLDVAKVAVCGGSIISGQILNMEASLKRKTTSYALSIVNWEAGKPWSLIASQLPGRTDNDVKNYWNTKLKKKHHAGKTSSSMTNATNSNVLLTNGNNPALPCSSPSLQYCDPKAVATSVALSDFSQTRATGTLPTFSDIGYEPLSSQSLSLSPFDQFSFPGVMEVSEFGTSRMNNHIVSSSEEASSISDSSFTMDSKYLSLPGNGGLEDGILMGSQYDFAPNIAFSCYLPELGYVRPQVLDQ</sequence>
<evidence type="ECO:0000256" key="4">
    <source>
        <dbReference type="ARBA" id="ARBA00023125"/>
    </source>
</evidence>
<gene>
    <name evidence="9" type="ORF">Tsubulata_025288</name>
</gene>
<dbReference type="PANTHER" id="PTHR48000:SF74">
    <property type="entry name" value="TRANSCRIPTION FACTOR RAX2-LIKE"/>
    <property type="match status" value="1"/>
</dbReference>
<dbReference type="SUPFAM" id="SSF46689">
    <property type="entry name" value="Homeodomain-like"/>
    <property type="match status" value="1"/>
</dbReference>
<dbReference type="OrthoDB" id="2143914at2759"/>
<evidence type="ECO:0000259" key="8">
    <source>
        <dbReference type="PROSITE" id="PS51294"/>
    </source>
</evidence>
<dbReference type="InterPro" id="IPR017930">
    <property type="entry name" value="Myb_dom"/>
</dbReference>
<name>A0A9Q0FUQ2_9ROSI</name>
<keyword evidence="6" id="KW-0539">Nucleus</keyword>
<dbReference type="AlphaFoldDB" id="A0A9Q0FUQ2"/>
<keyword evidence="10" id="KW-1185">Reference proteome</keyword>
<keyword evidence="3" id="KW-0805">Transcription regulation</keyword>
<dbReference type="Gene3D" id="1.10.10.60">
    <property type="entry name" value="Homeodomain-like"/>
    <property type="match status" value="2"/>
</dbReference>
<dbReference type="EMBL" id="JAKUCV010003982">
    <property type="protein sequence ID" value="KAJ4836977.1"/>
    <property type="molecule type" value="Genomic_DNA"/>
</dbReference>
<evidence type="ECO:0000256" key="3">
    <source>
        <dbReference type="ARBA" id="ARBA00023015"/>
    </source>
</evidence>
<dbReference type="InterPro" id="IPR001005">
    <property type="entry name" value="SANT/Myb"/>
</dbReference>
<evidence type="ECO:0000256" key="2">
    <source>
        <dbReference type="ARBA" id="ARBA00022737"/>
    </source>
</evidence>
<dbReference type="PANTHER" id="PTHR48000">
    <property type="entry name" value="OS09G0431300 PROTEIN"/>
    <property type="match status" value="1"/>
</dbReference>
<evidence type="ECO:0000313" key="10">
    <source>
        <dbReference type="Proteomes" id="UP001141552"/>
    </source>
</evidence>
<evidence type="ECO:0000256" key="5">
    <source>
        <dbReference type="ARBA" id="ARBA00023163"/>
    </source>
</evidence>